<protein>
    <submittedName>
        <fullName evidence="3">RICIN domain-containing protein</fullName>
    </submittedName>
</protein>
<dbReference type="SUPFAM" id="SSF50370">
    <property type="entry name" value="Ricin B-like lectins"/>
    <property type="match status" value="1"/>
</dbReference>
<proteinExistence type="predicted"/>
<keyword evidence="4" id="KW-1185">Reference proteome</keyword>
<comment type="caution">
    <text evidence="3">The sequence shown here is derived from an EMBL/GenBank/DDBJ whole genome shotgun (WGS) entry which is preliminary data.</text>
</comment>
<dbReference type="EMBL" id="JBHSQO010000001">
    <property type="protein sequence ID" value="MFC6087813.1"/>
    <property type="molecule type" value="Genomic_DNA"/>
</dbReference>
<dbReference type="RefSeq" id="WP_380631751.1">
    <property type="nucleotide sequence ID" value="NZ_JBHSQO010000001.1"/>
</dbReference>
<feature type="domain" description="Ricin B lectin" evidence="2">
    <location>
        <begin position="73"/>
        <end position="148"/>
    </location>
</feature>
<dbReference type="InterPro" id="IPR035992">
    <property type="entry name" value="Ricin_B-like_lectins"/>
</dbReference>
<sequence>MKKVFTRSVLVAAVGFAAVTGLLSSSATAGAPEPTTDAKGTTVREVLAEVGKAEPGAAQRRSGDVSANAEEIVIRIENVNSLKCFDVVNGSTANGADVQQYNCVGVGQQHLRVLNPDDAWSQFQFVHSGKCLDVRGGSLANGAQLQQWDCTGNPADLPSQQFMLVEQSDNSAAFVPRRSWDTNLLRPKCLDVRDGSSANGAKIQQWACATTRDDNSDVVGAQRFNAWII</sequence>
<organism evidence="3 4">
    <name type="scientific">Saccharothrix lopnurensis</name>
    <dbReference type="NCBI Taxonomy" id="1670621"/>
    <lineage>
        <taxon>Bacteria</taxon>
        <taxon>Bacillati</taxon>
        <taxon>Actinomycetota</taxon>
        <taxon>Actinomycetes</taxon>
        <taxon>Pseudonocardiales</taxon>
        <taxon>Pseudonocardiaceae</taxon>
        <taxon>Saccharothrix</taxon>
    </lineage>
</organism>
<name>A0ABW1NY65_9PSEU</name>
<evidence type="ECO:0000259" key="2">
    <source>
        <dbReference type="Pfam" id="PF14200"/>
    </source>
</evidence>
<dbReference type="InterPro" id="IPR000772">
    <property type="entry name" value="Ricin_B_lectin"/>
</dbReference>
<dbReference type="Proteomes" id="UP001596220">
    <property type="component" value="Unassembled WGS sequence"/>
</dbReference>
<dbReference type="PROSITE" id="PS50231">
    <property type="entry name" value="RICIN_B_LECTIN"/>
    <property type="match status" value="1"/>
</dbReference>
<gene>
    <name evidence="3" type="ORF">ACFP3R_00850</name>
</gene>
<dbReference type="Gene3D" id="2.80.10.50">
    <property type="match status" value="1"/>
</dbReference>
<feature type="chain" id="PRO_5045299334" evidence="1">
    <location>
        <begin position="30"/>
        <end position="229"/>
    </location>
</feature>
<feature type="signal peptide" evidence="1">
    <location>
        <begin position="1"/>
        <end position="29"/>
    </location>
</feature>
<evidence type="ECO:0000313" key="3">
    <source>
        <dbReference type="EMBL" id="MFC6087813.1"/>
    </source>
</evidence>
<reference evidence="4" key="1">
    <citation type="journal article" date="2019" name="Int. J. Syst. Evol. Microbiol.">
        <title>The Global Catalogue of Microorganisms (GCM) 10K type strain sequencing project: providing services to taxonomists for standard genome sequencing and annotation.</title>
        <authorList>
            <consortium name="The Broad Institute Genomics Platform"/>
            <consortium name="The Broad Institute Genome Sequencing Center for Infectious Disease"/>
            <person name="Wu L."/>
            <person name="Ma J."/>
        </authorList>
    </citation>
    <scope>NUCLEOTIDE SEQUENCE [LARGE SCALE GENOMIC DNA]</scope>
    <source>
        <strain evidence="4">CGMCC 4.7246</strain>
    </source>
</reference>
<evidence type="ECO:0000313" key="4">
    <source>
        <dbReference type="Proteomes" id="UP001596220"/>
    </source>
</evidence>
<accession>A0ABW1NY65</accession>
<dbReference type="Pfam" id="PF14200">
    <property type="entry name" value="RicinB_lectin_2"/>
    <property type="match status" value="1"/>
</dbReference>
<evidence type="ECO:0000256" key="1">
    <source>
        <dbReference type="SAM" id="SignalP"/>
    </source>
</evidence>
<keyword evidence="1" id="KW-0732">Signal</keyword>